<feature type="region of interest" description="Disordered" evidence="1">
    <location>
        <begin position="127"/>
        <end position="161"/>
    </location>
</feature>
<protein>
    <recommendedName>
        <fullName evidence="5">DUF4349 domain-containing protein</fullName>
    </recommendedName>
</protein>
<dbReference type="RefSeq" id="WP_310377155.1">
    <property type="nucleotide sequence ID" value="NZ_JAVDXT010000007.1"/>
</dbReference>
<dbReference type="Proteomes" id="UP001180487">
    <property type="component" value="Unassembled WGS sequence"/>
</dbReference>
<feature type="region of interest" description="Disordered" evidence="1">
    <location>
        <begin position="68"/>
        <end position="103"/>
    </location>
</feature>
<proteinExistence type="predicted"/>
<feature type="transmembrane region" description="Helical" evidence="2">
    <location>
        <begin position="191"/>
        <end position="212"/>
    </location>
</feature>
<keyword evidence="4" id="KW-1185">Reference proteome</keyword>
<evidence type="ECO:0000313" key="3">
    <source>
        <dbReference type="EMBL" id="MDR7380308.1"/>
    </source>
</evidence>
<comment type="caution">
    <text evidence="3">The sequence shown here is derived from an EMBL/GenBank/DDBJ whole genome shotgun (WGS) entry which is preliminary data.</text>
</comment>
<evidence type="ECO:0008006" key="5">
    <source>
        <dbReference type="Google" id="ProtNLM"/>
    </source>
</evidence>
<evidence type="ECO:0000256" key="2">
    <source>
        <dbReference type="SAM" id="Phobius"/>
    </source>
</evidence>
<evidence type="ECO:0000256" key="1">
    <source>
        <dbReference type="SAM" id="MobiDB-lite"/>
    </source>
</evidence>
<evidence type="ECO:0000313" key="4">
    <source>
        <dbReference type="Proteomes" id="UP001180487"/>
    </source>
</evidence>
<dbReference type="EMBL" id="JAVDXT010000007">
    <property type="protein sequence ID" value="MDR7380308.1"/>
    <property type="molecule type" value="Genomic_DNA"/>
</dbReference>
<gene>
    <name evidence="3" type="ORF">J2X19_005010</name>
</gene>
<name>A0ABU2CG78_9BURK</name>
<reference evidence="3 4" key="1">
    <citation type="submission" date="2023-07" db="EMBL/GenBank/DDBJ databases">
        <title>Sorghum-associated microbial communities from plants grown in Nebraska, USA.</title>
        <authorList>
            <person name="Schachtman D."/>
        </authorList>
    </citation>
    <scope>NUCLEOTIDE SEQUENCE [LARGE SCALE GENOMIC DNA]</scope>
    <source>
        <strain evidence="3 4">BE313</strain>
    </source>
</reference>
<accession>A0ABU2CG78</accession>
<organism evidence="3 4">
    <name type="scientific">Rhodoferax ferrireducens</name>
    <dbReference type="NCBI Taxonomy" id="192843"/>
    <lineage>
        <taxon>Bacteria</taxon>
        <taxon>Pseudomonadati</taxon>
        <taxon>Pseudomonadota</taxon>
        <taxon>Betaproteobacteria</taxon>
        <taxon>Burkholderiales</taxon>
        <taxon>Comamonadaceae</taxon>
        <taxon>Rhodoferax</taxon>
    </lineage>
</organism>
<sequence length="237" mass="24807">MDMRVGSGRHKLVGCLTLLVGWGLTAAAWAVPIADQPASVFQSQPVAEAPTVDVGALAVADAPAKATAAKSAEAPARSGSPELPMPRAEPASTSGLAEPESLRSSLKDLANSSGVVDALHTLNSELNSNASGSLADAQEGGAEMARRAEAQSGSEPRMGVRAAPLTAEQRKLEEAQASFLFSALVREVTPWLIAAALMYIVIYGARVMLAYSRMKAARKRKRRQSKSGARTRSARVD</sequence>
<keyword evidence="2" id="KW-1133">Transmembrane helix</keyword>
<keyword evidence="2" id="KW-0472">Membrane</keyword>
<keyword evidence="2" id="KW-0812">Transmembrane</keyword>